<gene>
    <name evidence="1" type="ORF">EXIGLDRAFT_765175</name>
</gene>
<protein>
    <submittedName>
        <fullName evidence="1">Uncharacterized protein</fullName>
    </submittedName>
</protein>
<accession>A0A165KPF2</accession>
<evidence type="ECO:0000313" key="1">
    <source>
        <dbReference type="EMBL" id="KZV96652.1"/>
    </source>
</evidence>
<reference evidence="1 2" key="1">
    <citation type="journal article" date="2016" name="Mol. Biol. Evol.">
        <title>Comparative Genomics of Early-Diverging Mushroom-Forming Fungi Provides Insights into the Origins of Lignocellulose Decay Capabilities.</title>
        <authorList>
            <person name="Nagy L.G."/>
            <person name="Riley R."/>
            <person name="Tritt A."/>
            <person name="Adam C."/>
            <person name="Daum C."/>
            <person name="Floudas D."/>
            <person name="Sun H."/>
            <person name="Yadav J.S."/>
            <person name="Pangilinan J."/>
            <person name="Larsson K.H."/>
            <person name="Matsuura K."/>
            <person name="Barry K."/>
            <person name="Labutti K."/>
            <person name="Kuo R."/>
            <person name="Ohm R.A."/>
            <person name="Bhattacharya S.S."/>
            <person name="Shirouzu T."/>
            <person name="Yoshinaga Y."/>
            <person name="Martin F.M."/>
            <person name="Grigoriev I.V."/>
            <person name="Hibbett D.S."/>
        </authorList>
    </citation>
    <scope>NUCLEOTIDE SEQUENCE [LARGE SCALE GENOMIC DNA]</scope>
    <source>
        <strain evidence="1 2">HHB12029</strain>
    </source>
</reference>
<dbReference type="InParanoid" id="A0A165KPF2"/>
<evidence type="ECO:0000313" key="2">
    <source>
        <dbReference type="Proteomes" id="UP000077266"/>
    </source>
</evidence>
<sequence>MVLEWLKISHDNHITSYLRQLEEDLLSKQPSLDTDAVRARLMGAYGISTHPHDEDVLRCWARIVERNAVSDDILVFALNATRSLFDLRRVWADTHRQGFVPSVANWARYALQLIIFKRHDEAFDIFSQRVGDDPTHRNVAVALFVRSRQDALERYARELPKIWSDPRTRADILRARTHRRTEGTFLHSQHYDFVV</sequence>
<organism evidence="1 2">
    <name type="scientific">Exidia glandulosa HHB12029</name>
    <dbReference type="NCBI Taxonomy" id="1314781"/>
    <lineage>
        <taxon>Eukaryota</taxon>
        <taxon>Fungi</taxon>
        <taxon>Dikarya</taxon>
        <taxon>Basidiomycota</taxon>
        <taxon>Agaricomycotina</taxon>
        <taxon>Agaricomycetes</taxon>
        <taxon>Auriculariales</taxon>
        <taxon>Exidiaceae</taxon>
        <taxon>Exidia</taxon>
    </lineage>
</organism>
<dbReference type="AlphaFoldDB" id="A0A165KPF2"/>
<dbReference type="Proteomes" id="UP000077266">
    <property type="component" value="Unassembled WGS sequence"/>
</dbReference>
<name>A0A165KPF2_EXIGL</name>
<keyword evidence="2" id="KW-1185">Reference proteome</keyword>
<dbReference type="EMBL" id="KV425940">
    <property type="protein sequence ID" value="KZV96652.1"/>
    <property type="molecule type" value="Genomic_DNA"/>
</dbReference>
<proteinExistence type="predicted"/>